<organism evidence="4 5">
    <name type="scientific">Heliocybe sulcata</name>
    <dbReference type="NCBI Taxonomy" id="5364"/>
    <lineage>
        <taxon>Eukaryota</taxon>
        <taxon>Fungi</taxon>
        <taxon>Dikarya</taxon>
        <taxon>Basidiomycota</taxon>
        <taxon>Agaricomycotina</taxon>
        <taxon>Agaricomycetes</taxon>
        <taxon>Gloeophyllales</taxon>
        <taxon>Gloeophyllaceae</taxon>
        <taxon>Heliocybe</taxon>
    </lineage>
</organism>
<protein>
    <submittedName>
        <fullName evidence="4">NAD(P)-binding protein</fullName>
    </submittedName>
</protein>
<dbReference type="Gene3D" id="3.90.25.10">
    <property type="entry name" value="UDP-galactose 4-epimerase, domain 1"/>
    <property type="match status" value="1"/>
</dbReference>
<dbReference type="SUPFAM" id="SSF51735">
    <property type="entry name" value="NAD(P)-binding Rossmann-fold domains"/>
    <property type="match status" value="1"/>
</dbReference>
<evidence type="ECO:0000313" key="5">
    <source>
        <dbReference type="Proteomes" id="UP000305948"/>
    </source>
</evidence>
<gene>
    <name evidence="4" type="ORF">OE88DRAFT_737181</name>
</gene>
<evidence type="ECO:0000259" key="3">
    <source>
        <dbReference type="Pfam" id="PF05368"/>
    </source>
</evidence>
<dbReference type="EMBL" id="ML213522">
    <property type="protein sequence ID" value="TFK47733.1"/>
    <property type="molecule type" value="Genomic_DNA"/>
</dbReference>
<feature type="domain" description="NmrA-like" evidence="3">
    <location>
        <begin position="25"/>
        <end position="260"/>
    </location>
</feature>
<dbReference type="InterPro" id="IPR036291">
    <property type="entry name" value="NAD(P)-bd_dom_sf"/>
</dbReference>
<dbReference type="InterPro" id="IPR051609">
    <property type="entry name" value="NmrA/Isoflavone_reductase-like"/>
</dbReference>
<dbReference type="OrthoDB" id="9974981at2759"/>
<dbReference type="AlphaFoldDB" id="A0A5C3MS67"/>
<keyword evidence="2" id="KW-0560">Oxidoreductase</keyword>
<reference evidence="4 5" key="1">
    <citation type="journal article" date="2019" name="Nat. Ecol. Evol.">
        <title>Megaphylogeny resolves global patterns of mushroom evolution.</title>
        <authorList>
            <person name="Varga T."/>
            <person name="Krizsan K."/>
            <person name="Foldi C."/>
            <person name="Dima B."/>
            <person name="Sanchez-Garcia M."/>
            <person name="Sanchez-Ramirez S."/>
            <person name="Szollosi G.J."/>
            <person name="Szarkandi J.G."/>
            <person name="Papp V."/>
            <person name="Albert L."/>
            <person name="Andreopoulos W."/>
            <person name="Angelini C."/>
            <person name="Antonin V."/>
            <person name="Barry K.W."/>
            <person name="Bougher N.L."/>
            <person name="Buchanan P."/>
            <person name="Buyck B."/>
            <person name="Bense V."/>
            <person name="Catcheside P."/>
            <person name="Chovatia M."/>
            <person name="Cooper J."/>
            <person name="Damon W."/>
            <person name="Desjardin D."/>
            <person name="Finy P."/>
            <person name="Geml J."/>
            <person name="Haridas S."/>
            <person name="Hughes K."/>
            <person name="Justo A."/>
            <person name="Karasinski D."/>
            <person name="Kautmanova I."/>
            <person name="Kiss B."/>
            <person name="Kocsube S."/>
            <person name="Kotiranta H."/>
            <person name="LaButti K.M."/>
            <person name="Lechner B.E."/>
            <person name="Liimatainen K."/>
            <person name="Lipzen A."/>
            <person name="Lukacs Z."/>
            <person name="Mihaltcheva S."/>
            <person name="Morgado L.N."/>
            <person name="Niskanen T."/>
            <person name="Noordeloos M.E."/>
            <person name="Ohm R.A."/>
            <person name="Ortiz-Santana B."/>
            <person name="Ovrebo C."/>
            <person name="Racz N."/>
            <person name="Riley R."/>
            <person name="Savchenko A."/>
            <person name="Shiryaev A."/>
            <person name="Soop K."/>
            <person name="Spirin V."/>
            <person name="Szebenyi C."/>
            <person name="Tomsovsky M."/>
            <person name="Tulloss R.E."/>
            <person name="Uehling J."/>
            <person name="Grigoriev I.V."/>
            <person name="Vagvolgyi C."/>
            <person name="Papp T."/>
            <person name="Martin F.M."/>
            <person name="Miettinen O."/>
            <person name="Hibbett D.S."/>
            <person name="Nagy L.G."/>
        </authorList>
    </citation>
    <scope>NUCLEOTIDE SEQUENCE [LARGE SCALE GENOMIC DNA]</scope>
    <source>
        <strain evidence="4 5">OMC1185</strain>
    </source>
</reference>
<evidence type="ECO:0000313" key="4">
    <source>
        <dbReference type="EMBL" id="TFK47733.1"/>
    </source>
</evidence>
<sequence length="312" mass="34491">MPPVHVTQPLVITITKNFAISGVHRIGEFVAEELLKLKAEGRVSSVVLLTRGRSDGTLDKLASLGATIATVDWSAPATVTAALTSNHVDVVISCLPAPALHLHMALADAAKEAGVKLFLPSEWGTVSSAGKERGEGHEWFTSNQQKLHQKLRDIGLPYLLVFNGCWSDFIFNTMFGWDVPNGKVDIWGAGNGPISYTHRRDVGRFVAHVLTTLPPEQLYWKELPIEGDRKIWQGYEAKTGRKLQVTYHPLSEQEAVMRDNPNTSIPYILAWGYVSWDKGDGVLVKSDEELANKLWPEWNPTPAVDALVETYS</sequence>
<dbReference type="Gene3D" id="3.40.50.720">
    <property type="entry name" value="NAD(P)-binding Rossmann-like Domain"/>
    <property type="match status" value="1"/>
</dbReference>
<accession>A0A5C3MS67</accession>
<dbReference type="PANTHER" id="PTHR47706:SF11">
    <property type="entry name" value="ISOFLAVONE REDUCTASE FAMILY PROTEIN (AFU_ORTHOLOGUE AFUA_1G12510)"/>
    <property type="match status" value="1"/>
</dbReference>
<name>A0A5C3MS67_9AGAM</name>
<dbReference type="PANTHER" id="PTHR47706">
    <property type="entry name" value="NMRA-LIKE FAMILY PROTEIN"/>
    <property type="match status" value="1"/>
</dbReference>
<keyword evidence="1" id="KW-0521">NADP</keyword>
<proteinExistence type="predicted"/>
<dbReference type="STRING" id="5364.A0A5C3MS67"/>
<dbReference type="InterPro" id="IPR008030">
    <property type="entry name" value="NmrA-like"/>
</dbReference>
<dbReference type="Proteomes" id="UP000305948">
    <property type="component" value="Unassembled WGS sequence"/>
</dbReference>
<dbReference type="GO" id="GO:0016491">
    <property type="term" value="F:oxidoreductase activity"/>
    <property type="evidence" value="ECO:0007669"/>
    <property type="project" value="UniProtKB-KW"/>
</dbReference>
<dbReference type="Pfam" id="PF05368">
    <property type="entry name" value="NmrA"/>
    <property type="match status" value="1"/>
</dbReference>
<evidence type="ECO:0000256" key="1">
    <source>
        <dbReference type="ARBA" id="ARBA00022857"/>
    </source>
</evidence>
<keyword evidence="5" id="KW-1185">Reference proteome</keyword>
<evidence type="ECO:0000256" key="2">
    <source>
        <dbReference type="ARBA" id="ARBA00023002"/>
    </source>
</evidence>